<feature type="transmembrane region" description="Helical" evidence="1">
    <location>
        <begin position="168"/>
        <end position="197"/>
    </location>
</feature>
<dbReference type="InterPro" id="IPR018692">
    <property type="entry name" value="DUF2189"/>
</dbReference>
<evidence type="ECO:0000313" key="2">
    <source>
        <dbReference type="EMBL" id="MCI0127843.1"/>
    </source>
</evidence>
<evidence type="ECO:0000256" key="1">
    <source>
        <dbReference type="SAM" id="Phobius"/>
    </source>
</evidence>
<feature type="transmembrane region" description="Helical" evidence="1">
    <location>
        <begin position="72"/>
        <end position="93"/>
    </location>
</feature>
<proteinExistence type="predicted"/>
<dbReference type="Pfam" id="PF09955">
    <property type="entry name" value="DUF2189"/>
    <property type="match status" value="1"/>
</dbReference>
<protein>
    <submittedName>
        <fullName evidence="2">DUF2189 domain-containing protein</fullName>
    </submittedName>
</protein>
<name>A0AA41UBT0_9HYPH</name>
<gene>
    <name evidence="2" type="ORF">ML536_13515</name>
</gene>
<dbReference type="RefSeq" id="WP_281736184.1">
    <property type="nucleotide sequence ID" value="NZ_JAKETQ010000001.1"/>
</dbReference>
<keyword evidence="1" id="KW-1133">Transmembrane helix</keyword>
<comment type="caution">
    <text evidence="2">The sequence shown here is derived from an EMBL/GenBank/DDBJ whole genome shotgun (WGS) entry which is preliminary data.</text>
</comment>
<feature type="transmembrane region" description="Helical" evidence="1">
    <location>
        <begin position="218"/>
        <end position="250"/>
    </location>
</feature>
<dbReference type="EMBL" id="JALAZD010000001">
    <property type="protein sequence ID" value="MCI0127843.1"/>
    <property type="molecule type" value="Genomic_DNA"/>
</dbReference>
<reference evidence="2" key="1">
    <citation type="submission" date="2022-03" db="EMBL/GenBank/DDBJ databases">
        <title>The complete genome sequence of a Methyloterrigena soli.</title>
        <authorList>
            <person name="Zi Z."/>
        </authorList>
    </citation>
    <scope>NUCLEOTIDE SEQUENCE</scope>
    <source>
        <strain evidence="2">M48</strain>
    </source>
</reference>
<evidence type="ECO:0000313" key="3">
    <source>
        <dbReference type="Proteomes" id="UP001156140"/>
    </source>
</evidence>
<accession>A0AA41UBT0</accession>
<keyword evidence="1" id="KW-0812">Transmembrane</keyword>
<dbReference type="Proteomes" id="UP001156140">
    <property type="component" value="Unassembled WGS sequence"/>
</dbReference>
<sequence length="263" mass="28699">MAKAHSLPELVPPLPREVDHRRNLPLSSAFTWLALGWKDLWTKPGPSLVYGLAVTALSMLVIWAMFEFSWDNVLFPALAGFLVIGPVLAIGTYEKSRRLEAGEKVTLWNMIFPKAGVQHLFFVGGVLMMIMLLWLRAAVLLYAVFFGWLPFPGLDQLLPMLLGTPRGLALLAVGTLVGGLFAALAFAVSVLSIPLVLDKQEDAFTAMGTSASYVWNNLPAMLVWGAIVLLLTIVGVATGFLGFIILFPLLGHATWHAYRTVIG</sequence>
<keyword evidence="3" id="KW-1185">Reference proteome</keyword>
<keyword evidence="1" id="KW-0472">Membrane</keyword>
<organism evidence="2 3">
    <name type="scientific">Paradevosia shaoguanensis</name>
    <dbReference type="NCBI Taxonomy" id="1335043"/>
    <lineage>
        <taxon>Bacteria</taxon>
        <taxon>Pseudomonadati</taxon>
        <taxon>Pseudomonadota</taxon>
        <taxon>Alphaproteobacteria</taxon>
        <taxon>Hyphomicrobiales</taxon>
        <taxon>Devosiaceae</taxon>
        <taxon>Paradevosia</taxon>
    </lineage>
</organism>
<dbReference type="AlphaFoldDB" id="A0AA41UBT0"/>
<feature type="transmembrane region" description="Helical" evidence="1">
    <location>
        <begin position="48"/>
        <end position="66"/>
    </location>
</feature>
<feature type="transmembrane region" description="Helical" evidence="1">
    <location>
        <begin position="120"/>
        <end position="148"/>
    </location>
</feature>